<sequence>MAVELDKKDLKVIRLDNGEILFSKVLVTDSSKTTGYLELHWPMRVLMKFDDEAKSTSLALLKWLPFTDTTFVPLAARCIMSVSELGKEYKDFYLNSVKESAEESTEQEMNRMSKILADYEPSGLMN</sequence>
<proteinExistence type="predicted"/>
<gene>
    <name evidence="1" type="ORF">METZ01_LOCUS369290</name>
</gene>
<name>A0A382T2Z8_9ZZZZ</name>
<accession>A0A382T2Z8</accession>
<dbReference type="AlphaFoldDB" id="A0A382T2Z8"/>
<evidence type="ECO:0000313" key="1">
    <source>
        <dbReference type="EMBL" id="SVD16436.1"/>
    </source>
</evidence>
<organism evidence="1">
    <name type="scientific">marine metagenome</name>
    <dbReference type="NCBI Taxonomy" id="408172"/>
    <lineage>
        <taxon>unclassified sequences</taxon>
        <taxon>metagenomes</taxon>
        <taxon>ecological metagenomes</taxon>
    </lineage>
</organism>
<reference evidence="1" key="1">
    <citation type="submission" date="2018-05" db="EMBL/GenBank/DDBJ databases">
        <authorList>
            <person name="Lanie J.A."/>
            <person name="Ng W.-L."/>
            <person name="Kazmierczak K.M."/>
            <person name="Andrzejewski T.M."/>
            <person name="Davidsen T.M."/>
            <person name="Wayne K.J."/>
            <person name="Tettelin H."/>
            <person name="Glass J.I."/>
            <person name="Rusch D."/>
            <person name="Podicherti R."/>
            <person name="Tsui H.-C.T."/>
            <person name="Winkler M.E."/>
        </authorList>
    </citation>
    <scope>NUCLEOTIDE SEQUENCE</scope>
</reference>
<dbReference type="EMBL" id="UINC01133482">
    <property type="protein sequence ID" value="SVD16436.1"/>
    <property type="molecule type" value="Genomic_DNA"/>
</dbReference>
<protein>
    <submittedName>
        <fullName evidence="1">Uncharacterized protein</fullName>
    </submittedName>
</protein>
<dbReference type="Gene3D" id="2.30.30.100">
    <property type="match status" value="1"/>
</dbReference>